<dbReference type="AlphaFoldDB" id="A0A0D0DIN8"/>
<gene>
    <name evidence="1" type="ORF">PAXRUDRAFT_15255</name>
</gene>
<keyword evidence="2" id="KW-1185">Reference proteome</keyword>
<organism evidence="1 2">
    <name type="scientific">Paxillus rubicundulus Ve08.2h10</name>
    <dbReference type="NCBI Taxonomy" id="930991"/>
    <lineage>
        <taxon>Eukaryota</taxon>
        <taxon>Fungi</taxon>
        <taxon>Dikarya</taxon>
        <taxon>Basidiomycota</taxon>
        <taxon>Agaricomycotina</taxon>
        <taxon>Agaricomycetes</taxon>
        <taxon>Agaricomycetidae</taxon>
        <taxon>Boletales</taxon>
        <taxon>Paxilineae</taxon>
        <taxon>Paxillaceae</taxon>
        <taxon>Paxillus</taxon>
    </lineage>
</organism>
<dbReference type="EMBL" id="KN825803">
    <property type="protein sequence ID" value="KIK81414.1"/>
    <property type="molecule type" value="Genomic_DNA"/>
</dbReference>
<dbReference type="InParanoid" id="A0A0D0DIN8"/>
<evidence type="ECO:0000313" key="2">
    <source>
        <dbReference type="Proteomes" id="UP000054538"/>
    </source>
</evidence>
<accession>A0A0D0DIN8</accession>
<dbReference type="HOGENOM" id="CLU_3033086_0_0_1"/>
<sequence length="55" mass="6099">MREIKILPCFNASVLPMTDISDYLRAYFIGVNGTISSLKNFIPPASFHMLAHISG</sequence>
<proteinExistence type="predicted"/>
<reference evidence="1 2" key="1">
    <citation type="submission" date="2014-04" db="EMBL/GenBank/DDBJ databases">
        <authorList>
            <consortium name="DOE Joint Genome Institute"/>
            <person name="Kuo A."/>
            <person name="Kohler A."/>
            <person name="Jargeat P."/>
            <person name="Nagy L.G."/>
            <person name="Floudas D."/>
            <person name="Copeland A."/>
            <person name="Barry K.W."/>
            <person name="Cichocki N."/>
            <person name="Veneault-Fourrey C."/>
            <person name="LaButti K."/>
            <person name="Lindquist E.A."/>
            <person name="Lipzen A."/>
            <person name="Lundell T."/>
            <person name="Morin E."/>
            <person name="Murat C."/>
            <person name="Sun H."/>
            <person name="Tunlid A."/>
            <person name="Henrissat B."/>
            <person name="Grigoriev I.V."/>
            <person name="Hibbett D.S."/>
            <person name="Martin F."/>
            <person name="Nordberg H.P."/>
            <person name="Cantor M.N."/>
            <person name="Hua S.X."/>
        </authorList>
    </citation>
    <scope>NUCLEOTIDE SEQUENCE [LARGE SCALE GENOMIC DNA]</scope>
    <source>
        <strain evidence="1 2">Ve08.2h10</strain>
    </source>
</reference>
<reference evidence="2" key="2">
    <citation type="submission" date="2015-01" db="EMBL/GenBank/DDBJ databases">
        <title>Evolutionary Origins and Diversification of the Mycorrhizal Mutualists.</title>
        <authorList>
            <consortium name="DOE Joint Genome Institute"/>
            <consortium name="Mycorrhizal Genomics Consortium"/>
            <person name="Kohler A."/>
            <person name="Kuo A."/>
            <person name="Nagy L.G."/>
            <person name="Floudas D."/>
            <person name="Copeland A."/>
            <person name="Barry K.W."/>
            <person name="Cichocki N."/>
            <person name="Veneault-Fourrey C."/>
            <person name="LaButti K."/>
            <person name="Lindquist E.A."/>
            <person name="Lipzen A."/>
            <person name="Lundell T."/>
            <person name="Morin E."/>
            <person name="Murat C."/>
            <person name="Riley R."/>
            <person name="Ohm R."/>
            <person name="Sun H."/>
            <person name="Tunlid A."/>
            <person name="Henrissat B."/>
            <person name="Grigoriev I.V."/>
            <person name="Hibbett D.S."/>
            <person name="Martin F."/>
        </authorList>
    </citation>
    <scope>NUCLEOTIDE SEQUENCE [LARGE SCALE GENOMIC DNA]</scope>
    <source>
        <strain evidence="2">Ve08.2h10</strain>
    </source>
</reference>
<protein>
    <submittedName>
        <fullName evidence="1">Uncharacterized protein</fullName>
    </submittedName>
</protein>
<evidence type="ECO:0000313" key="1">
    <source>
        <dbReference type="EMBL" id="KIK81414.1"/>
    </source>
</evidence>
<dbReference type="Proteomes" id="UP000054538">
    <property type="component" value="Unassembled WGS sequence"/>
</dbReference>
<name>A0A0D0DIN8_9AGAM</name>